<sequence length="289" mass="32950">MHKANSLTSTVNHQAPKVEPDCAVNIITARHKNEYFRHKDIVLINGDCLDKDLFNKPFIDLIVTSPPYNVGIEYNSNNDELSYDKYLDFSEKWMSNCFKWSNTQARFILNIPLDKNKGGQRSVGADLTTIAQKVGWKYHSTIIWNEGNISRRTAWGSWLSAAAPYVIAPVELILVLYKDDWKKTIGSKTTNITKEEFMEWTNGLWTFCGESKKRVGHPAPFPRELPKRAIKLFSFISDVVFDPFCGSGTTVIEASVNKRIGIGVELDKNYCKLTKNRIMKELGTSETLW</sequence>
<dbReference type="SUPFAM" id="SSF53335">
    <property type="entry name" value="S-adenosyl-L-methionine-dependent methyltransferases"/>
    <property type="match status" value="1"/>
</dbReference>
<comment type="caution">
    <text evidence="10">The sequence shown here is derived from an EMBL/GenBank/DDBJ whole genome shotgun (WGS) entry which is preliminary data.</text>
</comment>
<gene>
    <name evidence="10" type="ORF">HY768_01545</name>
</gene>
<dbReference type="PRINTS" id="PR00508">
    <property type="entry name" value="S21N4MTFRASE"/>
</dbReference>
<name>A0A933I7G6_UNCT6</name>
<dbReference type="AlphaFoldDB" id="A0A933I7G6"/>
<evidence type="ECO:0000256" key="1">
    <source>
        <dbReference type="ARBA" id="ARBA00010203"/>
    </source>
</evidence>
<dbReference type="Proteomes" id="UP000736328">
    <property type="component" value="Unassembled WGS sequence"/>
</dbReference>
<reference evidence="10" key="1">
    <citation type="submission" date="2020-07" db="EMBL/GenBank/DDBJ databases">
        <title>Huge and variable diversity of episymbiotic CPR bacteria and DPANN archaea in groundwater ecosystems.</title>
        <authorList>
            <person name="He C.Y."/>
            <person name="Keren R."/>
            <person name="Whittaker M."/>
            <person name="Farag I.F."/>
            <person name="Doudna J."/>
            <person name="Cate J.H.D."/>
            <person name="Banfield J.F."/>
        </authorList>
    </citation>
    <scope>NUCLEOTIDE SEQUENCE</scope>
    <source>
        <strain evidence="10">NC_groundwater_1520_Pr4_B-0.1um_53_5</strain>
    </source>
</reference>
<evidence type="ECO:0000313" key="10">
    <source>
        <dbReference type="EMBL" id="MBI4725906.1"/>
    </source>
</evidence>
<evidence type="ECO:0000256" key="2">
    <source>
        <dbReference type="ARBA" id="ARBA00022603"/>
    </source>
</evidence>
<evidence type="ECO:0000256" key="4">
    <source>
        <dbReference type="ARBA" id="ARBA00022691"/>
    </source>
</evidence>
<dbReference type="GO" id="GO:0015667">
    <property type="term" value="F:site-specific DNA-methyltransferase (cytosine-N4-specific) activity"/>
    <property type="evidence" value="ECO:0007669"/>
    <property type="project" value="UniProtKB-EC"/>
</dbReference>
<comment type="catalytic activity">
    <reaction evidence="7">
        <text>a 2'-deoxycytidine in DNA + S-adenosyl-L-methionine = an N(4)-methyl-2'-deoxycytidine in DNA + S-adenosyl-L-homocysteine + H(+)</text>
        <dbReference type="Rhea" id="RHEA:16857"/>
        <dbReference type="Rhea" id="RHEA-COMP:11369"/>
        <dbReference type="Rhea" id="RHEA-COMP:13674"/>
        <dbReference type="ChEBI" id="CHEBI:15378"/>
        <dbReference type="ChEBI" id="CHEBI:57856"/>
        <dbReference type="ChEBI" id="CHEBI:59789"/>
        <dbReference type="ChEBI" id="CHEBI:85452"/>
        <dbReference type="ChEBI" id="CHEBI:137933"/>
        <dbReference type="EC" id="2.1.1.113"/>
    </reaction>
</comment>
<keyword evidence="6" id="KW-0238">DNA-binding</keyword>
<dbReference type="GO" id="GO:0003677">
    <property type="term" value="F:DNA binding"/>
    <property type="evidence" value="ECO:0007669"/>
    <property type="project" value="UniProtKB-KW"/>
</dbReference>
<protein>
    <recommendedName>
        <fullName evidence="8">Methyltransferase</fullName>
        <ecNumber evidence="8">2.1.1.-</ecNumber>
    </recommendedName>
</protein>
<evidence type="ECO:0000256" key="6">
    <source>
        <dbReference type="ARBA" id="ARBA00023125"/>
    </source>
</evidence>
<dbReference type="Pfam" id="PF01555">
    <property type="entry name" value="N6_N4_Mtase"/>
    <property type="match status" value="1"/>
</dbReference>
<accession>A0A933I7G6</accession>
<evidence type="ECO:0000259" key="9">
    <source>
        <dbReference type="Pfam" id="PF01555"/>
    </source>
</evidence>
<evidence type="ECO:0000256" key="3">
    <source>
        <dbReference type="ARBA" id="ARBA00022679"/>
    </source>
</evidence>
<evidence type="ECO:0000256" key="5">
    <source>
        <dbReference type="ARBA" id="ARBA00022747"/>
    </source>
</evidence>
<dbReference type="PROSITE" id="PS01261">
    <property type="entry name" value="UPF0020"/>
    <property type="match status" value="1"/>
</dbReference>
<keyword evidence="2" id="KW-0489">Methyltransferase</keyword>
<feature type="domain" description="DNA methylase N-4/N-6" evidence="9">
    <location>
        <begin position="59"/>
        <end position="275"/>
    </location>
</feature>
<dbReference type="GO" id="GO:0008170">
    <property type="term" value="F:N-methyltransferase activity"/>
    <property type="evidence" value="ECO:0007669"/>
    <property type="project" value="InterPro"/>
</dbReference>
<dbReference type="Gene3D" id="3.40.50.150">
    <property type="entry name" value="Vaccinia Virus protein VP39"/>
    <property type="match status" value="1"/>
</dbReference>
<dbReference type="InterPro" id="IPR001091">
    <property type="entry name" value="RM_Methyltransferase"/>
</dbReference>
<evidence type="ECO:0000313" key="11">
    <source>
        <dbReference type="Proteomes" id="UP000736328"/>
    </source>
</evidence>
<evidence type="ECO:0000256" key="7">
    <source>
        <dbReference type="ARBA" id="ARBA00049120"/>
    </source>
</evidence>
<dbReference type="GO" id="GO:0032259">
    <property type="term" value="P:methylation"/>
    <property type="evidence" value="ECO:0007669"/>
    <property type="project" value="UniProtKB-KW"/>
</dbReference>
<dbReference type="InterPro" id="IPR053943">
    <property type="entry name" value="RlmKL-like_Mtase_CS"/>
</dbReference>
<evidence type="ECO:0000256" key="8">
    <source>
        <dbReference type="RuleBase" id="RU362026"/>
    </source>
</evidence>
<proteinExistence type="inferred from homology"/>
<keyword evidence="5" id="KW-0680">Restriction system</keyword>
<dbReference type="EMBL" id="JACQXR010000015">
    <property type="protein sequence ID" value="MBI4725906.1"/>
    <property type="molecule type" value="Genomic_DNA"/>
</dbReference>
<dbReference type="EC" id="2.1.1.-" evidence="8"/>
<dbReference type="GO" id="GO:0009307">
    <property type="term" value="P:DNA restriction-modification system"/>
    <property type="evidence" value="ECO:0007669"/>
    <property type="project" value="UniProtKB-KW"/>
</dbReference>
<dbReference type="InterPro" id="IPR002941">
    <property type="entry name" value="DNA_methylase_N4/N6"/>
</dbReference>
<organism evidence="10 11">
    <name type="scientific">candidate division TA06 bacterium</name>
    <dbReference type="NCBI Taxonomy" id="2250710"/>
    <lineage>
        <taxon>Bacteria</taxon>
        <taxon>Bacteria division TA06</taxon>
    </lineage>
</organism>
<keyword evidence="3" id="KW-0808">Transferase</keyword>
<dbReference type="InterPro" id="IPR029063">
    <property type="entry name" value="SAM-dependent_MTases_sf"/>
</dbReference>
<keyword evidence="4" id="KW-0949">S-adenosyl-L-methionine</keyword>
<dbReference type="InterPro" id="IPR017985">
    <property type="entry name" value="MeTrfase_CN4_CS"/>
</dbReference>
<dbReference type="PROSITE" id="PS00093">
    <property type="entry name" value="N4_MTASE"/>
    <property type="match status" value="1"/>
</dbReference>
<comment type="similarity">
    <text evidence="1">Belongs to the N(4)/N(6)-methyltransferase family. N(4) subfamily.</text>
</comment>